<gene>
    <name evidence="1" type="ORF">F2Q68_00037262</name>
</gene>
<accession>A0A8S9H374</accession>
<dbReference type="Proteomes" id="UP000712281">
    <property type="component" value="Unassembled WGS sequence"/>
</dbReference>
<evidence type="ECO:0000313" key="2">
    <source>
        <dbReference type="Proteomes" id="UP000712281"/>
    </source>
</evidence>
<organism evidence="1 2">
    <name type="scientific">Brassica cretica</name>
    <name type="common">Mustard</name>
    <dbReference type="NCBI Taxonomy" id="69181"/>
    <lineage>
        <taxon>Eukaryota</taxon>
        <taxon>Viridiplantae</taxon>
        <taxon>Streptophyta</taxon>
        <taxon>Embryophyta</taxon>
        <taxon>Tracheophyta</taxon>
        <taxon>Spermatophyta</taxon>
        <taxon>Magnoliopsida</taxon>
        <taxon>eudicotyledons</taxon>
        <taxon>Gunneridae</taxon>
        <taxon>Pentapetalae</taxon>
        <taxon>rosids</taxon>
        <taxon>malvids</taxon>
        <taxon>Brassicales</taxon>
        <taxon>Brassicaceae</taxon>
        <taxon>Brassiceae</taxon>
        <taxon>Brassica</taxon>
    </lineage>
</organism>
<dbReference type="EMBL" id="QGKW02001988">
    <property type="protein sequence ID" value="KAF2553015.1"/>
    <property type="molecule type" value="Genomic_DNA"/>
</dbReference>
<dbReference type="AlphaFoldDB" id="A0A8S9H374"/>
<protein>
    <submittedName>
        <fullName evidence="1">Uncharacterized protein</fullName>
    </submittedName>
</protein>
<proteinExistence type="predicted"/>
<name>A0A8S9H374_BRACR</name>
<sequence>MSVAQSERNVTEGSSSFFASVFPLWRASDSAMRGELTSSMMLVPVERDPNCSLVKHQAIPARFDEASQAASTKQQSVWGSLGACRWVDLTCKASLPLERDQQIHESTGALIPVGGRQIISLDFTTNALNSASSSMSTGDLRGIRCHTSLANEH</sequence>
<reference evidence="1" key="1">
    <citation type="submission" date="2019-12" db="EMBL/GenBank/DDBJ databases">
        <title>Genome sequencing and annotation of Brassica cretica.</title>
        <authorList>
            <person name="Studholme D.J."/>
            <person name="Sarris P.F."/>
        </authorList>
    </citation>
    <scope>NUCLEOTIDE SEQUENCE</scope>
    <source>
        <strain evidence="1">PFS-001/15</strain>
        <tissue evidence="1">Leaf</tissue>
    </source>
</reference>
<evidence type="ECO:0000313" key="1">
    <source>
        <dbReference type="EMBL" id="KAF2553015.1"/>
    </source>
</evidence>
<comment type="caution">
    <text evidence="1">The sequence shown here is derived from an EMBL/GenBank/DDBJ whole genome shotgun (WGS) entry which is preliminary data.</text>
</comment>